<dbReference type="EMBL" id="KB469301">
    <property type="protein sequence ID" value="EPQ55757.1"/>
    <property type="molecule type" value="Genomic_DNA"/>
</dbReference>
<proteinExistence type="predicted"/>
<dbReference type="GeneID" id="19307365"/>
<dbReference type="HOGENOM" id="CLU_020218_0_0_1"/>
<dbReference type="eggNOG" id="ENOG502SSUB">
    <property type="taxonomic scope" value="Eukaryota"/>
</dbReference>
<evidence type="ECO:0000313" key="2">
    <source>
        <dbReference type="EMBL" id="EPQ55757.1"/>
    </source>
</evidence>
<dbReference type="RefSeq" id="XP_007865799.1">
    <property type="nucleotide sequence ID" value="XM_007867608.1"/>
</dbReference>
<feature type="region of interest" description="Disordered" evidence="1">
    <location>
        <begin position="1"/>
        <end position="23"/>
    </location>
</feature>
<dbReference type="OMA" id="WKCAKLR"/>
<evidence type="ECO:0008006" key="4">
    <source>
        <dbReference type="Google" id="ProtNLM"/>
    </source>
</evidence>
<evidence type="ECO:0000313" key="3">
    <source>
        <dbReference type="Proteomes" id="UP000030669"/>
    </source>
</evidence>
<accession>S7Q8A0</accession>
<evidence type="ECO:0000256" key="1">
    <source>
        <dbReference type="SAM" id="MobiDB-lite"/>
    </source>
</evidence>
<dbReference type="Gene3D" id="3.80.10.10">
    <property type="entry name" value="Ribonuclease Inhibitor"/>
    <property type="match status" value="1"/>
</dbReference>
<sequence>MSLRTKPGAKGRVPGRRPPSQTVDTALKSYPRTEPLAALHTLQKLLSSLPSRVGGCAYKLTHDEHKLSLHLLAIVEPFVALGCGARPALSTQPAEVLDLIASHIHSKRDLLTLGLTCARLRDVVFPRHFEYRVVRCKVSAVRVWNHLCVNRALARNVRTLEVLDERAGGAGRELIPRGIRTCDTDLESTDDELKGVHKKHGRFLLNALAQMTGVQTVVWACGHSPISMQEVWPLLLKCPDLQQVTICDNLVFGDLDEDKGGNEKDQLVLPGLRTAAFKATGNTYGASKNPALTQIQSMLNRCPRLESLEVAYARPKGAGFTSPLADNLLTCGRWSRLQSLTLGGIRCSSAHGFAAASAFLAAHACLEILHIDITFEGNGKPQLALAPNSLPRLREVRACKELVSSVLVCPCDTPRPLETIKGVKLGGGATPGDREFLGSLKRYGASVRRLELAGWNDLEEVKRLAECVPGLTWLDIGKKINPPSAGRANRLAAPANANAAEWAVTLASLTELTTFHGARFFFEVSNGDYDRNDSQAALCVSDRSRVRENDRSASVLTGKCPKLRRVDHWDENAGKVILLSRDGDKIRWEARRIKG</sequence>
<dbReference type="InterPro" id="IPR032675">
    <property type="entry name" value="LRR_dom_sf"/>
</dbReference>
<reference evidence="2 3" key="1">
    <citation type="journal article" date="2012" name="Science">
        <title>The Paleozoic origin of enzymatic lignin decomposition reconstructed from 31 fungal genomes.</title>
        <authorList>
            <person name="Floudas D."/>
            <person name="Binder M."/>
            <person name="Riley R."/>
            <person name="Barry K."/>
            <person name="Blanchette R.A."/>
            <person name="Henrissat B."/>
            <person name="Martinez A.T."/>
            <person name="Otillar R."/>
            <person name="Spatafora J.W."/>
            <person name="Yadav J.S."/>
            <person name="Aerts A."/>
            <person name="Benoit I."/>
            <person name="Boyd A."/>
            <person name="Carlson A."/>
            <person name="Copeland A."/>
            <person name="Coutinho P.M."/>
            <person name="de Vries R.P."/>
            <person name="Ferreira P."/>
            <person name="Findley K."/>
            <person name="Foster B."/>
            <person name="Gaskell J."/>
            <person name="Glotzer D."/>
            <person name="Gorecki P."/>
            <person name="Heitman J."/>
            <person name="Hesse C."/>
            <person name="Hori C."/>
            <person name="Igarashi K."/>
            <person name="Jurgens J.A."/>
            <person name="Kallen N."/>
            <person name="Kersten P."/>
            <person name="Kohler A."/>
            <person name="Kuees U."/>
            <person name="Kumar T.K.A."/>
            <person name="Kuo A."/>
            <person name="LaButti K."/>
            <person name="Larrondo L.F."/>
            <person name="Lindquist E."/>
            <person name="Ling A."/>
            <person name="Lombard V."/>
            <person name="Lucas S."/>
            <person name="Lundell T."/>
            <person name="Martin R."/>
            <person name="McLaughlin D.J."/>
            <person name="Morgenstern I."/>
            <person name="Morin E."/>
            <person name="Murat C."/>
            <person name="Nagy L.G."/>
            <person name="Nolan M."/>
            <person name="Ohm R.A."/>
            <person name="Patyshakuliyeva A."/>
            <person name="Rokas A."/>
            <person name="Ruiz-Duenas F.J."/>
            <person name="Sabat G."/>
            <person name="Salamov A."/>
            <person name="Samejima M."/>
            <person name="Schmutz J."/>
            <person name="Slot J.C."/>
            <person name="St John F."/>
            <person name="Stenlid J."/>
            <person name="Sun H."/>
            <person name="Sun S."/>
            <person name="Syed K."/>
            <person name="Tsang A."/>
            <person name="Wiebenga A."/>
            <person name="Young D."/>
            <person name="Pisabarro A."/>
            <person name="Eastwood D.C."/>
            <person name="Martin F."/>
            <person name="Cullen D."/>
            <person name="Grigoriev I.V."/>
            <person name="Hibbett D.S."/>
        </authorList>
    </citation>
    <scope>NUCLEOTIDE SEQUENCE [LARGE SCALE GENOMIC DNA]</scope>
    <source>
        <strain evidence="2 3">ATCC 11539</strain>
    </source>
</reference>
<dbReference type="AlphaFoldDB" id="S7Q8A0"/>
<keyword evidence="3" id="KW-1185">Reference proteome</keyword>
<dbReference type="OrthoDB" id="3270296at2759"/>
<name>S7Q8A0_GLOTA</name>
<protein>
    <recommendedName>
        <fullName evidence="4">F-box domain-containing protein</fullName>
    </recommendedName>
</protein>
<gene>
    <name evidence="2" type="ORF">GLOTRDRAFT_60525</name>
</gene>
<dbReference type="KEGG" id="gtr:GLOTRDRAFT_60525"/>
<organism evidence="2 3">
    <name type="scientific">Gloeophyllum trabeum (strain ATCC 11539 / FP-39264 / Madison 617)</name>
    <name type="common">Brown rot fungus</name>
    <dbReference type="NCBI Taxonomy" id="670483"/>
    <lineage>
        <taxon>Eukaryota</taxon>
        <taxon>Fungi</taxon>
        <taxon>Dikarya</taxon>
        <taxon>Basidiomycota</taxon>
        <taxon>Agaricomycotina</taxon>
        <taxon>Agaricomycetes</taxon>
        <taxon>Gloeophyllales</taxon>
        <taxon>Gloeophyllaceae</taxon>
        <taxon>Gloeophyllum</taxon>
    </lineage>
</organism>
<dbReference type="Proteomes" id="UP000030669">
    <property type="component" value="Unassembled WGS sequence"/>
</dbReference>